<keyword evidence="1" id="KW-0812">Transmembrane</keyword>
<dbReference type="PANTHER" id="PTHR38442:SF1">
    <property type="entry name" value="INNER MEMBRANE PROTEIN"/>
    <property type="match status" value="1"/>
</dbReference>
<evidence type="ECO:0000313" key="2">
    <source>
        <dbReference type="EMBL" id="MCQ6284225.1"/>
    </source>
</evidence>
<sequence>MSLQTKYIAGISLGVMGVGFAASIPFQGTVAGEIIQGGFEAGLVGGLADWFAVTALFRHPMGIPIPHTALLPKNRKRVTKGLIHTLENEWLTKESITNKVKEMQLAQMVLQIAEREMQSDAVKKGIVTIAEKAIVTIDTEKLAVIIEKELKTYLHTINTSNILQVLVDQLVVQEYDEKTLDYILVKVKDWTAQDEARYQLGSLGMKAMENIKVDGFLQFTLKSFMNIVDEDKIGGILQKFIISNINSLQEADNSTRQLILAKIRQEIINVKENEALLKELENWKEKWIANWNATDKIKEMLEQVQQRAVAFVNNEEFADEYVIPFLQKQMNKIKEDEMTVQKIEDWLQKQVVNLVEKNHSKIGKLVQENLDKLDDKTLIEMIENNVGKDLQWIRVNGAVCGFMIGLILEGIKAII</sequence>
<comment type="caution">
    <text evidence="2">The sequence shown here is derived from an EMBL/GenBank/DDBJ whole genome shotgun (WGS) entry which is preliminary data.</text>
</comment>
<dbReference type="EMBL" id="JANHEB010000005">
    <property type="protein sequence ID" value="MCQ6284225.1"/>
    <property type="molecule type" value="Genomic_DNA"/>
</dbReference>
<name>A0AAW5KSR7_BACCE</name>
<accession>A0AAW5KSR7</accession>
<dbReference type="Pfam" id="PF04286">
    <property type="entry name" value="DUF445"/>
    <property type="match status" value="1"/>
</dbReference>
<keyword evidence="1" id="KW-1133">Transmembrane helix</keyword>
<keyword evidence="1" id="KW-0472">Membrane</keyword>
<feature type="transmembrane region" description="Helical" evidence="1">
    <location>
        <begin position="7"/>
        <end position="26"/>
    </location>
</feature>
<dbReference type="Proteomes" id="UP001204643">
    <property type="component" value="Unassembled WGS sequence"/>
</dbReference>
<dbReference type="GO" id="GO:0005886">
    <property type="term" value="C:plasma membrane"/>
    <property type="evidence" value="ECO:0007669"/>
    <property type="project" value="TreeGrafter"/>
</dbReference>
<proteinExistence type="predicted"/>
<protein>
    <submittedName>
        <fullName evidence="2">DUF445 domain-containing protein</fullName>
    </submittedName>
</protein>
<dbReference type="InterPro" id="IPR007383">
    <property type="entry name" value="DUF445"/>
</dbReference>
<evidence type="ECO:0000313" key="3">
    <source>
        <dbReference type="Proteomes" id="UP001204643"/>
    </source>
</evidence>
<reference evidence="2" key="1">
    <citation type="submission" date="2022-07" db="EMBL/GenBank/DDBJ databases">
        <title>Identification and characterization of Bacillus thuringiensis and other Bacillus cereus group isolates from spinach by whole genome sequencing.</title>
        <authorList>
            <person name="Zao X."/>
            <person name="Zervas A."/>
            <person name="Hendriks M."/>
            <person name="Rajkovic A."/>
            <person name="Van Overbeek L."/>
            <person name="Hendriksen N.B."/>
            <person name="Uyttendaele M."/>
        </authorList>
    </citation>
    <scope>NUCLEOTIDE SEQUENCE</scope>
    <source>
        <strain evidence="2">781001F-1</strain>
    </source>
</reference>
<dbReference type="AlphaFoldDB" id="A0AAW5KSR7"/>
<evidence type="ECO:0000256" key="1">
    <source>
        <dbReference type="SAM" id="Phobius"/>
    </source>
</evidence>
<organism evidence="2 3">
    <name type="scientific">Bacillus cereus</name>
    <dbReference type="NCBI Taxonomy" id="1396"/>
    <lineage>
        <taxon>Bacteria</taxon>
        <taxon>Bacillati</taxon>
        <taxon>Bacillota</taxon>
        <taxon>Bacilli</taxon>
        <taxon>Bacillales</taxon>
        <taxon>Bacillaceae</taxon>
        <taxon>Bacillus</taxon>
        <taxon>Bacillus cereus group</taxon>
    </lineage>
</organism>
<dbReference type="RefSeq" id="WP_098975784.1">
    <property type="nucleotide sequence ID" value="NZ_CP127331.1"/>
</dbReference>
<gene>
    <name evidence="2" type="ORF">NPM19_06035</name>
</gene>
<dbReference type="PANTHER" id="PTHR38442">
    <property type="entry name" value="INNER MEMBRANE PROTEIN-RELATED"/>
    <property type="match status" value="1"/>
</dbReference>